<evidence type="ECO:0000256" key="1">
    <source>
        <dbReference type="SAM" id="MobiDB-lite"/>
    </source>
</evidence>
<dbReference type="Pfam" id="PF13349">
    <property type="entry name" value="DUF4097"/>
    <property type="match status" value="1"/>
</dbReference>
<dbReference type="RefSeq" id="WP_089840396.1">
    <property type="nucleotide sequence ID" value="NZ_FOZL01000001.1"/>
</dbReference>
<evidence type="ECO:0000259" key="3">
    <source>
        <dbReference type="Pfam" id="PF13349"/>
    </source>
</evidence>
<dbReference type="OrthoDB" id="113158at2"/>
<dbReference type="EMBL" id="FOZL01000001">
    <property type="protein sequence ID" value="SFS17379.1"/>
    <property type="molecule type" value="Genomic_DNA"/>
</dbReference>
<feature type="domain" description="DUF4097" evidence="3">
    <location>
        <begin position="109"/>
        <end position="287"/>
    </location>
</feature>
<feature type="signal peptide" evidence="2">
    <location>
        <begin position="1"/>
        <end position="20"/>
    </location>
</feature>
<dbReference type="Gene3D" id="2.160.20.120">
    <property type="match status" value="1"/>
</dbReference>
<keyword evidence="2" id="KW-0732">Signal</keyword>
<protein>
    <submittedName>
        <fullName evidence="4">Putative adhesin</fullName>
    </submittedName>
</protein>
<accession>A0A1I6MNW5</accession>
<evidence type="ECO:0000256" key="2">
    <source>
        <dbReference type="SAM" id="SignalP"/>
    </source>
</evidence>
<dbReference type="Proteomes" id="UP000199024">
    <property type="component" value="Unassembled WGS sequence"/>
</dbReference>
<evidence type="ECO:0000313" key="4">
    <source>
        <dbReference type="EMBL" id="SFS17379.1"/>
    </source>
</evidence>
<dbReference type="InterPro" id="IPR025164">
    <property type="entry name" value="Toastrack_DUF4097"/>
</dbReference>
<feature type="region of interest" description="Disordered" evidence="1">
    <location>
        <begin position="263"/>
        <end position="288"/>
    </location>
</feature>
<dbReference type="STRING" id="474950.SAMN05421771_3135"/>
<feature type="region of interest" description="Disordered" evidence="1">
    <location>
        <begin position="166"/>
        <end position="189"/>
    </location>
</feature>
<gene>
    <name evidence="4" type="ORF">SAMN05421771_3135</name>
</gene>
<dbReference type="AlphaFoldDB" id="A0A1I6MNW5"/>
<reference evidence="4 5" key="1">
    <citation type="submission" date="2016-10" db="EMBL/GenBank/DDBJ databases">
        <authorList>
            <person name="de Groot N.N."/>
        </authorList>
    </citation>
    <scope>NUCLEOTIDE SEQUENCE [LARGE SCALE GENOMIC DNA]</scope>
    <source>
        <strain evidence="4 5">DSM 21001</strain>
    </source>
</reference>
<evidence type="ECO:0000313" key="5">
    <source>
        <dbReference type="Proteomes" id="UP000199024"/>
    </source>
</evidence>
<feature type="chain" id="PRO_5011728413" evidence="2">
    <location>
        <begin position="21"/>
        <end position="288"/>
    </location>
</feature>
<organism evidence="4 5">
    <name type="scientific">Granulicella pectinivorans</name>
    <dbReference type="NCBI Taxonomy" id="474950"/>
    <lineage>
        <taxon>Bacteria</taxon>
        <taxon>Pseudomonadati</taxon>
        <taxon>Acidobacteriota</taxon>
        <taxon>Terriglobia</taxon>
        <taxon>Terriglobales</taxon>
        <taxon>Acidobacteriaceae</taxon>
        <taxon>Granulicella</taxon>
    </lineage>
</organism>
<sequence length="288" mass="29917">MFKKSLLPLALTFASVTAFAADHNFERKLSTSGSPNVTVATGSGYVHLRPGSDNQVHIAAHLHGSNNGGWFSGGYGDVDKRIDQIVANPPVQQNGNDIIIGERQSRDLYRNISIDYEITLPRASTITATSGSGDVESQDVGQNVKAETGSGSVRLRGVHGPAYLRSGSGDIELDEQGQGDVRASTGSGSIRLRGVDGGLNAESGSGDIEISGRVANDWRLQTGSGSIRSSLGDGARFTLSASTGSGDIRVHQPLSMQSSANHHHVTGAVNGGGPNLRASTGSGDIEIK</sequence>
<name>A0A1I6MNW5_9BACT</name>
<keyword evidence="5" id="KW-1185">Reference proteome</keyword>
<proteinExistence type="predicted"/>